<evidence type="ECO:0000313" key="1">
    <source>
        <dbReference type="EMBL" id="GMR58792.1"/>
    </source>
</evidence>
<protein>
    <submittedName>
        <fullName evidence="1">Uncharacterized protein</fullName>
    </submittedName>
</protein>
<name>A0AAN5DAS5_9BILA</name>
<proteinExistence type="predicted"/>
<evidence type="ECO:0000313" key="2">
    <source>
        <dbReference type="Proteomes" id="UP001328107"/>
    </source>
</evidence>
<comment type="caution">
    <text evidence="1">The sequence shown here is derived from an EMBL/GenBank/DDBJ whole genome shotgun (WGS) entry which is preliminary data.</text>
</comment>
<dbReference type="AlphaFoldDB" id="A0AAN5DAS5"/>
<reference evidence="2" key="1">
    <citation type="submission" date="2022-10" db="EMBL/GenBank/DDBJ databases">
        <title>Genome assembly of Pristionchus species.</title>
        <authorList>
            <person name="Yoshida K."/>
            <person name="Sommer R.J."/>
        </authorList>
    </citation>
    <scope>NUCLEOTIDE SEQUENCE [LARGE SCALE GENOMIC DNA]</scope>
    <source>
        <strain evidence="2">RS5460</strain>
    </source>
</reference>
<sequence length="160" mass="18286">SHIIGSGDEDDVSEVFPSLLSSTDGPSKIDQDFWSGLGSSLYCPRGCGRVDRIKAKRMAHYKQSHFSIFYSMDHGLKAKQEKWLSLRLGCQSKGDRECPHCSSPSSPFSSRFTLLLHIREAHRDIFPEMSREYSETKRKEIPLYRSLDELLTEPLPRTPH</sequence>
<dbReference type="EMBL" id="BTRK01000006">
    <property type="protein sequence ID" value="GMR58792.1"/>
    <property type="molecule type" value="Genomic_DNA"/>
</dbReference>
<gene>
    <name evidence="1" type="ORF">PMAYCL1PPCAC_28987</name>
</gene>
<accession>A0AAN5DAS5</accession>
<keyword evidence="2" id="KW-1185">Reference proteome</keyword>
<dbReference type="Proteomes" id="UP001328107">
    <property type="component" value="Unassembled WGS sequence"/>
</dbReference>
<organism evidence="1 2">
    <name type="scientific">Pristionchus mayeri</name>
    <dbReference type="NCBI Taxonomy" id="1317129"/>
    <lineage>
        <taxon>Eukaryota</taxon>
        <taxon>Metazoa</taxon>
        <taxon>Ecdysozoa</taxon>
        <taxon>Nematoda</taxon>
        <taxon>Chromadorea</taxon>
        <taxon>Rhabditida</taxon>
        <taxon>Rhabditina</taxon>
        <taxon>Diplogasteromorpha</taxon>
        <taxon>Diplogasteroidea</taxon>
        <taxon>Neodiplogasteridae</taxon>
        <taxon>Pristionchus</taxon>
    </lineage>
</organism>
<feature type="non-terminal residue" evidence="1">
    <location>
        <position position="1"/>
    </location>
</feature>